<evidence type="ECO:0000256" key="10">
    <source>
        <dbReference type="ARBA" id="ARBA00023141"/>
    </source>
</evidence>
<name>A0A7G5FCB5_9CORY</name>
<dbReference type="GO" id="GO:0000162">
    <property type="term" value="P:L-tryptophan biosynthetic process"/>
    <property type="evidence" value="ECO:0007669"/>
    <property type="project" value="UniProtKB-UniRule"/>
</dbReference>
<comment type="function">
    <text evidence="14">Bifunctional enzyme that catalyzes two sequential steps of tryptophan biosynthetic pathway. The first reaction is catalyzed by the isomerase, coded by the TrpF domain; the second reaction is catalyzed by the synthase, coded by the TrpC domain.</text>
</comment>
<dbReference type="Gene3D" id="3.20.20.70">
    <property type="entry name" value="Aldolase class I"/>
    <property type="match status" value="2"/>
</dbReference>
<keyword evidence="11 15" id="KW-0413">Isomerase</keyword>
<comment type="similarity">
    <text evidence="15">Belongs to the TrpF family.</text>
</comment>
<dbReference type="EC" id="5.3.1.24" evidence="15"/>
<keyword evidence="9 15" id="KW-0822">Tryptophan biosynthesis</keyword>
<dbReference type="InterPro" id="IPR013785">
    <property type="entry name" value="Aldolase_TIM"/>
</dbReference>
<dbReference type="CDD" id="cd00331">
    <property type="entry name" value="IGPS"/>
    <property type="match status" value="1"/>
</dbReference>
<evidence type="ECO:0000256" key="1">
    <source>
        <dbReference type="ARBA" id="ARBA00001164"/>
    </source>
</evidence>
<feature type="domain" description="N-(5'phosphoribosyl) anthranilate isomerase (PRAI)" evidence="17">
    <location>
        <begin position="263"/>
        <end position="438"/>
    </location>
</feature>
<evidence type="ECO:0000256" key="14">
    <source>
        <dbReference type="ARBA" id="ARBA00025592"/>
    </source>
</evidence>
<keyword evidence="7 15" id="KW-0028">Amino-acid biosynthesis</keyword>
<dbReference type="HAMAP" id="MF_00135">
    <property type="entry name" value="PRAI"/>
    <property type="match status" value="1"/>
</dbReference>
<proteinExistence type="inferred from homology"/>
<dbReference type="Pfam" id="PF00218">
    <property type="entry name" value="IGPS"/>
    <property type="match status" value="1"/>
</dbReference>
<protein>
    <recommendedName>
        <fullName evidence="15">N-(5'-phosphoribosyl)anthranilate isomerase</fullName>
        <shortName evidence="15">PRAI</shortName>
        <ecNumber evidence="15">5.3.1.24</ecNumber>
    </recommendedName>
</protein>
<dbReference type="GO" id="GO:0004425">
    <property type="term" value="F:indole-3-glycerol-phosphate synthase activity"/>
    <property type="evidence" value="ECO:0007669"/>
    <property type="project" value="UniProtKB-EC"/>
</dbReference>
<keyword evidence="10 15" id="KW-0057">Aromatic amino acid biosynthesis</keyword>
<evidence type="ECO:0000256" key="9">
    <source>
        <dbReference type="ARBA" id="ARBA00022822"/>
    </source>
</evidence>
<evidence type="ECO:0000256" key="12">
    <source>
        <dbReference type="ARBA" id="ARBA00023239"/>
    </source>
</evidence>
<comment type="pathway">
    <text evidence="3 15">Amino-acid biosynthesis; L-tryptophan biosynthesis; L-tryptophan from chorismate: step 3/5.</text>
</comment>
<evidence type="ECO:0000256" key="11">
    <source>
        <dbReference type="ARBA" id="ARBA00023235"/>
    </source>
</evidence>
<organism evidence="18 19">
    <name type="scientific">Corynebacterium hindlerae</name>
    <dbReference type="NCBI Taxonomy" id="699041"/>
    <lineage>
        <taxon>Bacteria</taxon>
        <taxon>Bacillati</taxon>
        <taxon>Actinomycetota</taxon>
        <taxon>Actinomycetes</taxon>
        <taxon>Mycobacteriales</taxon>
        <taxon>Corynebacteriaceae</taxon>
        <taxon>Corynebacterium</taxon>
    </lineage>
</organism>
<dbReference type="PROSITE" id="PS00614">
    <property type="entry name" value="IGPS"/>
    <property type="match status" value="1"/>
</dbReference>
<evidence type="ECO:0000259" key="16">
    <source>
        <dbReference type="Pfam" id="PF00218"/>
    </source>
</evidence>
<dbReference type="EMBL" id="CP059833">
    <property type="protein sequence ID" value="QMV84256.1"/>
    <property type="molecule type" value="Genomic_DNA"/>
</dbReference>
<comment type="catalytic activity">
    <reaction evidence="2">
        <text>1-(2-carboxyphenylamino)-1-deoxy-D-ribulose 5-phosphate + H(+) = (1S,2R)-1-C-(indol-3-yl)glycerol 3-phosphate + CO2 + H2O</text>
        <dbReference type="Rhea" id="RHEA:23476"/>
        <dbReference type="ChEBI" id="CHEBI:15377"/>
        <dbReference type="ChEBI" id="CHEBI:15378"/>
        <dbReference type="ChEBI" id="CHEBI:16526"/>
        <dbReference type="ChEBI" id="CHEBI:58613"/>
        <dbReference type="ChEBI" id="CHEBI:58866"/>
        <dbReference type="EC" id="4.1.1.48"/>
    </reaction>
</comment>
<dbReference type="PANTHER" id="PTHR22854:SF2">
    <property type="entry name" value="INDOLE-3-GLYCEROL-PHOSPHATE SYNTHASE"/>
    <property type="match status" value="1"/>
</dbReference>
<dbReference type="Pfam" id="PF00697">
    <property type="entry name" value="PRAI"/>
    <property type="match status" value="1"/>
</dbReference>
<evidence type="ECO:0000256" key="3">
    <source>
        <dbReference type="ARBA" id="ARBA00004664"/>
    </source>
</evidence>
<dbReference type="Proteomes" id="UP000515570">
    <property type="component" value="Chromosome"/>
</dbReference>
<keyword evidence="8" id="KW-0210">Decarboxylase</keyword>
<comment type="similarity">
    <text evidence="5">In the N-terminal section; belongs to the TrpC family.</text>
</comment>
<comment type="pathway">
    <text evidence="4">Amino-acid biosynthesis; L-tryptophan biosynthesis; L-tryptophan from chorismate: step 4/5.</text>
</comment>
<evidence type="ECO:0000256" key="7">
    <source>
        <dbReference type="ARBA" id="ARBA00022605"/>
    </source>
</evidence>
<evidence type="ECO:0000256" key="2">
    <source>
        <dbReference type="ARBA" id="ARBA00001633"/>
    </source>
</evidence>
<evidence type="ECO:0000313" key="18">
    <source>
        <dbReference type="EMBL" id="QMV84256.1"/>
    </source>
</evidence>
<evidence type="ECO:0000256" key="4">
    <source>
        <dbReference type="ARBA" id="ARBA00004696"/>
    </source>
</evidence>
<dbReference type="PANTHER" id="PTHR22854">
    <property type="entry name" value="TRYPTOPHAN BIOSYNTHESIS PROTEIN"/>
    <property type="match status" value="1"/>
</dbReference>
<keyword evidence="13" id="KW-0511">Multifunctional enzyme</keyword>
<dbReference type="NCBIfam" id="NF006945">
    <property type="entry name" value="PRK09427.1"/>
    <property type="match status" value="1"/>
</dbReference>
<dbReference type="GO" id="GO:0004640">
    <property type="term" value="F:phosphoribosylanthranilate isomerase activity"/>
    <property type="evidence" value="ECO:0007669"/>
    <property type="project" value="UniProtKB-UniRule"/>
</dbReference>
<dbReference type="InterPro" id="IPR013798">
    <property type="entry name" value="Indole-3-glycerol_P_synth_dom"/>
</dbReference>
<keyword evidence="19" id="KW-1185">Reference proteome</keyword>
<evidence type="ECO:0000256" key="15">
    <source>
        <dbReference type="HAMAP-Rule" id="MF_00135"/>
    </source>
</evidence>
<dbReference type="RefSeq" id="WP_182385065.1">
    <property type="nucleotide sequence ID" value="NZ_CP059833.1"/>
</dbReference>
<comment type="similarity">
    <text evidence="6">In the C-terminal section; belongs to the TrpF family.</text>
</comment>
<dbReference type="InterPro" id="IPR001468">
    <property type="entry name" value="Indole-3-GlycerolPSynthase_CS"/>
</dbReference>
<evidence type="ECO:0000256" key="13">
    <source>
        <dbReference type="ARBA" id="ARBA00023268"/>
    </source>
</evidence>
<dbReference type="SUPFAM" id="SSF51366">
    <property type="entry name" value="Ribulose-phoshate binding barrel"/>
    <property type="match status" value="2"/>
</dbReference>
<evidence type="ECO:0000256" key="8">
    <source>
        <dbReference type="ARBA" id="ARBA00022793"/>
    </source>
</evidence>
<evidence type="ECO:0000313" key="19">
    <source>
        <dbReference type="Proteomes" id="UP000515570"/>
    </source>
</evidence>
<keyword evidence="12 18" id="KW-0456">Lyase</keyword>
<evidence type="ECO:0000259" key="17">
    <source>
        <dbReference type="Pfam" id="PF00697"/>
    </source>
</evidence>
<dbReference type="CDD" id="cd00405">
    <property type="entry name" value="PRAI"/>
    <property type="match status" value="1"/>
</dbReference>
<accession>A0A7G5FCB5</accession>
<gene>
    <name evidence="18" type="primary">trpCF</name>
    <name evidence="15" type="synonym">trpF</name>
    <name evidence="18" type="ORF">HW450_07665</name>
</gene>
<dbReference type="InterPro" id="IPR045186">
    <property type="entry name" value="Indole-3-glycerol_P_synth"/>
</dbReference>
<dbReference type="UniPathway" id="UPA00035">
    <property type="reaction ID" value="UER00042"/>
</dbReference>
<dbReference type="AlphaFoldDB" id="A0A7G5FCB5"/>
<sequence length="448" mass="48487">MPTAPCTNGYASTRRRTTVLDRIVASRRTQLDDISYGSAPRSERSLETSLLRNGPQFIMECKSASPSLGEIRADYKPAELASIYSRYAAGISVLCEPTWFGGSYAHLATVAATTHLPVLCKDFIVDERQVRAARYYGADAILLMLSVLDDDEYRHLAAVAGELSLDVLTEVVDEDECARANALGARIVGINHRELATLTIDLNRSARLRPLIDAPVVIGESGIRSHDTVRSMDFLDGFLVGSHLSGCEDVDAAARALVFGEHKVCGITSPEIAQTVCAAGATYGGLIFAPESPRNVSRETSEKIMAAEPGLKYVYVTREHSGWDLPDGIHAIQIHGEAADEDALLREARATGVEVWRAVDMSRGFHYEYDVDRIVLDVGNGGTGQTFDWDTIPSGVNAMLAGGLTLDNLTQALDTGLPLDLNSGLEREPGVKDPGAILSAFRTIKEHR</sequence>
<dbReference type="InterPro" id="IPR001240">
    <property type="entry name" value="PRAI_dom"/>
</dbReference>
<reference evidence="18 19" key="1">
    <citation type="submission" date="2020-07" db="EMBL/GenBank/DDBJ databases">
        <title>non toxigenic Corynebacterium sp. nov from a clinical source.</title>
        <authorList>
            <person name="Bernier A.-M."/>
            <person name="Bernard K."/>
        </authorList>
    </citation>
    <scope>NUCLEOTIDE SEQUENCE [LARGE SCALE GENOMIC DNA]</scope>
    <source>
        <strain evidence="19">NML 93-0612</strain>
    </source>
</reference>
<dbReference type="InterPro" id="IPR011060">
    <property type="entry name" value="RibuloseP-bd_barrel"/>
</dbReference>
<evidence type="ECO:0000256" key="6">
    <source>
        <dbReference type="ARBA" id="ARBA00009847"/>
    </source>
</evidence>
<feature type="domain" description="Indole-3-glycerol phosphate synthase" evidence="16">
    <location>
        <begin position="28"/>
        <end position="257"/>
    </location>
</feature>
<evidence type="ECO:0000256" key="5">
    <source>
        <dbReference type="ARBA" id="ARBA00007902"/>
    </source>
</evidence>
<comment type="catalytic activity">
    <reaction evidence="1 15">
        <text>N-(5-phospho-beta-D-ribosyl)anthranilate = 1-(2-carboxyphenylamino)-1-deoxy-D-ribulose 5-phosphate</text>
        <dbReference type="Rhea" id="RHEA:21540"/>
        <dbReference type="ChEBI" id="CHEBI:18277"/>
        <dbReference type="ChEBI" id="CHEBI:58613"/>
        <dbReference type="EC" id="5.3.1.24"/>
    </reaction>
</comment>